<dbReference type="OrthoDB" id="5980302at2759"/>
<name>A0A1S3G238_DIPOR</name>
<dbReference type="InterPro" id="IPR019775">
    <property type="entry name" value="WD40_repeat_CS"/>
</dbReference>
<proteinExistence type="predicted"/>
<evidence type="ECO:0000256" key="3">
    <source>
        <dbReference type="PROSITE-ProRule" id="PRU00221"/>
    </source>
</evidence>
<dbReference type="Proteomes" id="UP000081671">
    <property type="component" value="Unplaced"/>
</dbReference>
<reference evidence="7" key="1">
    <citation type="submission" date="2025-08" db="UniProtKB">
        <authorList>
            <consortium name="RefSeq"/>
        </authorList>
    </citation>
    <scope>IDENTIFICATION</scope>
    <source>
        <tissue evidence="7">Kidney</tissue>
    </source>
</reference>
<feature type="repeat" description="WD" evidence="3">
    <location>
        <begin position="698"/>
        <end position="739"/>
    </location>
</feature>
<dbReference type="PANTHER" id="PTHR44324">
    <property type="entry name" value="WD40 REPEAT DOMAIN 95"/>
    <property type="match status" value="1"/>
</dbReference>
<evidence type="ECO:0000256" key="1">
    <source>
        <dbReference type="ARBA" id="ARBA00022574"/>
    </source>
</evidence>
<dbReference type="InterPro" id="IPR015943">
    <property type="entry name" value="WD40/YVTN_repeat-like_dom_sf"/>
</dbReference>
<feature type="repeat" description="WD" evidence="3">
    <location>
        <begin position="797"/>
        <end position="829"/>
    </location>
</feature>
<dbReference type="Pfam" id="PF00400">
    <property type="entry name" value="WD40"/>
    <property type="match status" value="5"/>
</dbReference>
<dbReference type="InterPro" id="IPR036322">
    <property type="entry name" value="WD40_repeat_dom_sf"/>
</dbReference>
<dbReference type="PROSITE" id="PS50294">
    <property type="entry name" value="WD_REPEATS_REGION"/>
    <property type="match status" value="3"/>
</dbReference>
<evidence type="ECO:0000256" key="4">
    <source>
        <dbReference type="SAM" id="MobiDB-lite"/>
    </source>
</evidence>
<dbReference type="Gene3D" id="2.130.10.10">
    <property type="entry name" value="YVTN repeat-like/Quinoprotein amine dehydrogenase"/>
    <property type="match status" value="4"/>
</dbReference>
<dbReference type="InterPro" id="IPR051242">
    <property type="entry name" value="WD-EF-hand_domain"/>
</dbReference>
<dbReference type="RefSeq" id="XP_012882720.1">
    <property type="nucleotide sequence ID" value="XM_013027266.1"/>
</dbReference>
<gene>
    <name evidence="7" type="primary">LOC105993893</name>
</gene>
<evidence type="ECO:0000256" key="5">
    <source>
        <dbReference type="SAM" id="Phobius"/>
    </source>
</evidence>
<protein>
    <submittedName>
        <fullName evidence="7">Uncharacterized protein LOC105993893</fullName>
    </submittedName>
</protein>
<evidence type="ECO:0000313" key="6">
    <source>
        <dbReference type="Proteomes" id="UP000081671"/>
    </source>
</evidence>
<dbReference type="STRING" id="10020.ENSDORP00000024368"/>
<feature type="region of interest" description="Disordered" evidence="4">
    <location>
        <begin position="37"/>
        <end position="73"/>
    </location>
</feature>
<feature type="compositionally biased region" description="Polar residues" evidence="4">
    <location>
        <begin position="40"/>
        <end position="52"/>
    </location>
</feature>
<accession>A0A1S3G238</accession>
<dbReference type="PANTHER" id="PTHR44324:SF4">
    <property type="entry name" value="WD40 REPEAT DOMAIN 95"/>
    <property type="match status" value="1"/>
</dbReference>
<dbReference type="InParanoid" id="A0A1S3G238"/>
<organism evidence="6 7">
    <name type="scientific">Dipodomys ordii</name>
    <name type="common">Ord's kangaroo rat</name>
    <dbReference type="NCBI Taxonomy" id="10020"/>
    <lineage>
        <taxon>Eukaryota</taxon>
        <taxon>Metazoa</taxon>
        <taxon>Chordata</taxon>
        <taxon>Craniata</taxon>
        <taxon>Vertebrata</taxon>
        <taxon>Euteleostomi</taxon>
        <taxon>Mammalia</taxon>
        <taxon>Eutheria</taxon>
        <taxon>Euarchontoglires</taxon>
        <taxon>Glires</taxon>
        <taxon>Rodentia</taxon>
        <taxon>Castorimorpha</taxon>
        <taxon>Heteromyidae</taxon>
        <taxon>Dipodomyinae</taxon>
        <taxon>Dipodomys</taxon>
    </lineage>
</organism>
<feature type="transmembrane region" description="Helical" evidence="5">
    <location>
        <begin position="390"/>
        <end position="411"/>
    </location>
</feature>
<dbReference type="SMART" id="SM00320">
    <property type="entry name" value="WD40"/>
    <property type="match status" value="9"/>
</dbReference>
<dbReference type="AlphaFoldDB" id="A0A1S3G238"/>
<feature type="repeat" description="WD" evidence="3">
    <location>
        <begin position="909"/>
        <end position="941"/>
    </location>
</feature>
<dbReference type="InterPro" id="IPR001680">
    <property type="entry name" value="WD40_rpt"/>
</dbReference>
<keyword evidence="5" id="KW-0812">Transmembrane</keyword>
<dbReference type="GeneID" id="105993893"/>
<dbReference type="PRINTS" id="PR00320">
    <property type="entry name" value="GPROTEINBRPT"/>
</dbReference>
<evidence type="ECO:0000256" key="2">
    <source>
        <dbReference type="ARBA" id="ARBA00022737"/>
    </source>
</evidence>
<feature type="repeat" description="WD" evidence="3">
    <location>
        <begin position="566"/>
        <end position="607"/>
    </location>
</feature>
<keyword evidence="2" id="KW-0677">Repeat</keyword>
<dbReference type="SUPFAM" id="SSF50998">
    <property type="entry name" value="Quinoprotein alcohol dehydrogenase-like"/>
    <property type="match status" value="1"/>
</dbReference>
<evidence type="ECO:0000313" key="7">
    <source>
        <dbReference type="RefSeq" id="XP_012882720.1"/>
    </source>
</evidence>
<dbReference type="PROSITE" id="PS00678">
    <property type="entry name" value="WD_REPEATS_1"/>
    <property type="match status" value="2"/>
</dbReference>
<keyword evidence="6" id="KW-1185">Reference proteome</keyword>
<keyword evidence="5" id="KW-1133">Transmembrane helix</keyword>
<dbReference type="PROSITE" id="PS50082">
    <property type="entry name" value="WD_REPEATS_2"/>
    <property type="match status" value="6"/>
</dbReference>
<sequence>MILRAQTCPAGQWLSVKQGLQKAEPLAWLRRACLPRQRTPGHSITAKETNPGRTPPHHADLATSPGVEKEHEKRGRALLDMETFKHMMKQSMKTQDIMAAQIPTNNPHSRHQEESIEQIEQLFMKIDYEAVGGIQWDGFCTYLQLQYLEQASALARQKEASFLLPALPQRLSHGAPVLRMLSMPDDTLIVIKEDGAIYFWSLQLKLKRKKWIFGKSIRQNPRWVTDVVSMPQYNKLIIGTGSRELQLYELSNLEPYCQIGGLGAVPLKLDFCSMAPDKCLILYGDDQVSVGEELSQGPNTHLVSFPEKMGGLANQGYILFQVSFSVSAPFIFVADYLNCLLCTWWAMQQADVHTESPCPELAVIWLEVASLETYSFIGYTKGVLCMAFKAAATAAVAMVAGCVNILILASVGELLRTWKKMPKVDNMPTITIRTTLTSPNVNYIRWKVHGDWVTQLNYYDSMKAIISSSNHEPTALVIGCTLGTTNVKQKMKEMIHVGKDVKIREGSASPAVPQKRAEWDQMVFHIYKGVKVFSFCKRKNLLLTGGMDRIIRVWNPYMPRKPTGMLRSHTAPVSYIHISSEDSKIFSMSIDNTVKIWDLETHSCLFTASSKASGIKGEFATCLYLPGPQALCVATDSVALLQLRLRSAPEPQLVLSHQEPVVCCGYNLIFRHVVSCSEASVVKVWDLDTGRHLSEFIGDHDNAGITCLTFDSSGRRLVTGGRDGCLKIWSYNNGHCLHTLRHDEKQSEVCDCTYLEINQKKYVIAVGWDRRINVYFDAPHDFHHFWKPQPPWQDDLNHGHKEDILCVAQCPPFLLATSSYDGEIIIWNVISGHIYCKLDTPSHVDGLDHSPGPDQSVSCLTFLKTRAAKLDSVAASLMANGPGGSVTFWKLFGGAGLVADFTPVNVNFWRAHVNTVTSLELIEEENILLSSSLDHTVCLWSRDGTRIGTFGQNIPWDIFTPTSWSHPRSPDEILKDSQSMTAHPVLEGDALAGHKEAQEEQNNMIEEKVPDEVEKIYNLPPPEDPKVEDEVQECMNKQSSFFHSRLQPALNRPCNRVPEPRWPSIYQRLRCHEIACVSVLGEKPDLSIIGSDLFDVNFRPQEEVELPRRSTDPLSEC</sequence>
<dbReference type="KEGG" id="dord:105993893"/>
<keyword evidence="1 3" id="KW-0853">WD repeat</keyword>
<feature type="repeat" description="WD" evidence="3">
    <location>
        <begin position="530"/>
        <end position="555"/>
    </location>
</feature>
<feature type="repeat" description="WD" evidence="3">
    <location>
        <begin position="654"/>
        <end position="695"/>
    </location>
</feature>
<dbReference type="InterPro" id="IPR020472">
    <property type="entry name" value="WD40_PAC1"/>
</dbReference>
<dbReference type="SUPFAM" id="SSF50978">
    <property type="entry name" value="WD40 repeat-like"/>
    <property type="match status" value="1"/>
</dbReference>
<dbReference type="InterPro" id="IPR011047">
    <property type="entry name" value="Quinoprotein_ADH-like_sf"/>
</dbReference>
<keyword evidence="5" id="KW-0472">Membrane</keyword>